<sequence>MSGGLRADKTTWRAEPDVQQLQRQQQRCELRRYLQQTCRRLRRSGGVSRRDPSRISTYWLLCEDLPQAQSCMRQHGFTPVALEQEPFCYQAGNRVVRVSTPAWLTGDGAGKVPGSWCA</sequence>
<organism evidence="1 2">
    <name type="scientific">Morganella morganii</name>
    <name type="common">Proteus morganii</name>
    <dbReference type="NCBI Taxonomy" id="582"/>
    <lineage>
        <taxon>Bacteria</taxon>
        <taxon>Pseudomonadati</taxon>
        <taxon>Pseudomonadota</taxon>
        <taxon>Gammaproteobacteria</taxon>
        <taxon>Enterobacterales</taxon>
        <taxon>Morganellaceae</taxon>
        <taxon>Morganella</taxon>
    </lineage>
</organism>
<comment type="caution">
    <text evidence="1">The sequence shown here is derived from an EMBL/GenBank/DDBJ whole genome shotgun (WGS) entry which is preliminary data.</text>
</comment>
<evidence type="ECO:0000313" key="1">
    <source>
        <dbReference type="EMBL" id="KJF75872.1"/>
    </source>
</evidence>
<dbReference type="AlphaFoldDB" id="A0A0D8L259"/>
<proteinExistence type="predicted"/>
<reference evidence="1 2" key="1">
    <citation type="submission" date="2015-02" db="EMBL/GenBank/DDBJ databases">
        <title>Whole genome shotgun sequencing of cultured foodborne pathogen.</title>
        <authorList>
            <person name="Timme R."/>
            <person name="Allard M.W."/>
            <person name="Strain E."/>
            <person name="Evans P.S."/>
            <person name="Brown E."/>
        </authorList>
    </citation>
    <scope>NUCLEOTIDE SEQUENCE [LARGE SCALE GENOMIC DNA]</scope>
    <source>
        <strain evidence="1 2">GCSL-TSO-24</strain>
    </source>
</reference>
<dbReference type="Proteomes" id="UP000032582">
    <property type="component" value="Unassembled WGS sequence"/>
</dbReference>
<gene>
    <name evidence="1" type="ORF">UA45_21460</name>
</gene>
<dbReference type="EMBL" id="JZSH01000493">
    <property type="protein sequence ID" value="KJF75872.1"/>
    <property type="molecule type" value="Genomic_DNA"/>
</dbReference>
<accession>A0A0D8L259</accession>
<protein>
    <submittedName>
        <fullName evidence="1">Uncharacterized protein</fullName>
    </submittedName>
</protein>
<evidence type="ECO:0000313" key="2">
    <source>
        <dbReference type="Proteomes" id="UP000032582"/>
    </source>
</evidence>
<name>A0A0D8L259_MORMO</name>